<evidence type="ECO:0000313" key="9">
    <source>
        <dbReference type="EMBL" id="PWV88431.1"/>
    </source>
</evidence>
<keyword evidence="10" id="KW-1185">Reference proteome</keyword>
<dbReference type="SUPFAM" id="SSF161098">
    <property type="entry name" value="MetI-like"/>
    <property type="match status" value="1"/>
</dbReference>
<dbReference type="PANTHER" id="PTHR43227">
    <property type="entry name" value="BLL4140 PROTEIN"/>
    <property type="match status" value="1"/>
</dbReference>
<accession>A0A2V2YAC6</accession>
<dbReference type="GO" id="GO:0005886">
    <property type="term" value="C:plasma membrane"/>
    <property type="evidence" value="ECO:0007669"/>
    <property type="project" value="UniProtKB-SubCell"/>
</dbReference>
<feature type="transmembrane region" description="Helical" evidence="7">
    <location>
        <begin position="97"/>
        <end position="121"/>
    </location>
</feature>
<sequence>MEQSSTTTSSVTTSTKPQVVKRRPATGIWKDHQLYFLLILPIAYFILFKYVPMYGAAIAFQDYSIFKGVTGSEWIGFENFRELFAMSQFYEVVRNTLLLNLLDLVFSFPAPIILALLLNELRVMWFKKTAQTLLYLPHFLSWIIIGGLVYQMFSNNGGLVNNLITSLGFDSVPFLTEKNHWLLVYLGTGIWQSAGWGTIIYLAALTGINKELYEASEVDGAGRLKKMWHITLPGIRSTIVVMLIMQLGHIMTIGFERPFVMGNDLVKDYSEVISTFVYKAGLQSAQFSLATAMGLFQALVGLLFVVVSNAIAKKFGEQGIW</sequence>
<feature type="transmembrane region" description="Helical" evidence="7">
    <location>
        <begin position="34"/>
        <end position="51"/>
    </location>
</feature>
<evidence type="ECO:0000313" key="10">
    <source>
        <dbReference type="Proteomes" id="UP000246635"/>
    </source>
</evidence>
<comment type="subcellular location">
    <subcellularLocation>
        <location evidence="1 7">Cell membrane</location>
        <topology evidence="1 7">Multi-pass membrane protein</topology>
    </subcellularLocation>
</comment>
<dbReference type="InterPro" id="IPR050809">
    <property type="entry name" value="UgpAE/MalFG_permease"/>
</dbReference>
<keyword evidence="2 7" id="KW-0813">Transport</keyword>
<evidence type="ECO:0000256" key="7">
    <source>
        <dbReference type="RuleBase" id="RU363032"/>
    </source>
</evidence>
<evidence type="ECO:0000256" key="1">
    <source>
        <dbReference type="ARBA" id="ARBA00004651"/>
    </source>
</evidence>
<evidence type="ECO:0000256" key="3">
    <source>
        <dbReference type="ARBA" id="ARBA00022475"/>
    </source>
</evidence>
<evidence type="ECO:0000256" key="2">
    <source>
        <dbReference type="ARBA" id="ARBA00022448"/>
    </source>
</evidence>
<protein>
    <submittedName>
        <fullName evidence="9">Carbohydrate ABC transporter membrane protein 1 (CUT1 family)</fullName>
    </submittedName>
</protein>
<organism evidence="9 10">
    <name type="scientific">Paenibacillus cellulosilyticus</name>
    <dbReference type="NCBI Taxonomy" id="375489"/>
    <lineage>
        <taxon>Bacteria</taxon>
        <taxon>Bacillati</taxon>
        <taxon>Bacillota</taxon>
        <taxon>Bacilli</taxon>
        <taxon>Bacillales</taxon>
        <taxon>Paenibacillaceae</taxon>
        <taxon>Paenibacillus</taxon>
    </lineage>
</organism>
<keyword evidence="6 7" id="KW-0472">Membrane</keyword>
<comment type="similarity">
    <text evidence="7">Belongs to the binding-protein-dependent transport system permease family.</text>
</comment>
<dbReference type="AlphaFoldDB" id="A0A2V2YAC6"/>
<reference evidence="9 10" key="1">
    <citation type="submission" date="2018-05" db="EMBL/GenBank/DDBJ databases">
        <title>Genomic Encyclopedia of Type Strains, Phase III (KMG-III): the genomes of soil and plant-associated and newly described type strains.</title>
        <authorList>
            <person name="Whitman W."/>
        </authorList>
    </citation>
    <scope>NUCLEOTIDE SEQUENCE [LARGE SCALE GENOMIC DNA]</scope>
    <source>
        <strain evidence="9 10">CECT 5696</strain>
    </source>
</reference>
<keyword evidence="3" id="KW-1003">Cell membrane</keyword>
<gene>
    <name evidence="9" type="ORF">DFQ01_15210</name>
</gene>
<dbReference type="PROSITE" id="PS50928">
    <property type="entry name" value="ABC_TM1"/>
    <property type="match status" value="1"/>
</dbReference>
<dbReference type="Gene3D" id="1.10.3720.10">
    <property type="entry name" value="MetI-like"/>
    <property type="match status" value="1"/>
</dbReference>
<feature type="transmembrane region" description="Helical" evidence="7">
    <location>
        <begin position="133"/>
        <end position="153"/>
    </location>
</feature>
<dbReference type="InterPro" id="IPR035906">
    <property type="entry name" value="MetI-like_sf"/>
</dbReference>
<dbReference type="InterPro" id="IPR000515">
    <property type="entry name" value="MetI-like"/>
</dbReference>
<proteinExistence type="inferred from homology"/>
<feature type="transmembrane region" description="Helical" evidence="7">
    <location>
        <begin position="234"/>
        <end position="255"/>
    </location>
</feature>
<dbReference type="GO" id="GO:0055085">
    <property type="term" value="P:transmembrane transport"/>
    <property type="evidence" value="ECO:0007669"/>
    <property type="project" value="InterPro"/>
</dbReference>
<dbReference type="Pfam" id="PF00528">
    <property type="entry name" value="BPD_transp_1"/>
    <property type="match status" value="1"/>
</dbReference>
<keyword evidence="5 7" id="KW-1133">Transmembrane helix</keyword>
<name>A0A2V2YAC6_9BACL</name>
<dbReference type="OrthoDB" id="9785836at2"/>
<dbReference type="EMBL" id="QGTQ01000052">
    <property type="protein sequence ID" value="PWV88431.1"/>
    <property type="molecule type" value="Genomic_DNA"/>
</dbReference>
<dbReference type="Proteomes" id="UP000246635">
    <property type="component" value="Unassembled WGS sequence"/>
</dbReference>
<keyword evidence="4 7" id="KW-0812">Transmembrane</keyword>
<evidence type="ECO:0000259" key="8">
    <source>
        <dbReference type="PROSITE" id="PS50928"/>
    </source>
</evidence>
<feature type="transmembrane region" description="Helical" evidence="7">
    <location>
        <begin position="182"/>
        <end position="204"/>
    </location>
</feature>
<dbReference type="RefSeq" id="WP_110047638.1">
    <property type="nucleotide sequence ID" value="NZ_CP054613.1"/>
</dbReference>
<feature type="transmembrane region" description="Helical" evidence="7">
    <location>
        <begin position="287"/>
        <end position="312"/>
    </location>
</feature>
<evidence type="ECO:0000256" key="5">
    <source>
        <dbReference type="ARBA" id="ARBA00022989"/>
    </source>
</evidence>
<dbReference type="PANTHER" id="PTHR43227:SF11">
    <property type="entry name" value="BLL4140 PROTEIN"/>
    <property type="match status" value="1"/>
</dbReference>
<comment type="caution">
    <text evidence="9">The sequence shown here is derived from an EMBL/GenBank/DDBJ whole genome shotgun (WGS) entry which is preliminary data.</text>
</comment>
<feature type="domain" description="ABC transmembrane type-1" evidence="8">
    <location>
        <begin position="93"/>
        <end position="308"/>
    </location>
</feature>
<evidence type="ECO:0000256" key="4">
    <source>
        <dbReference type="ARBA" id="ARBA00022692"/>
    </source>
</evidence>
<evidence type="ECO:0000256" key="6">
    <source>
        <dbReference type="ARBA" id="ARBA00023136"/>
    </source>
</evidence>
<dbReference type="CDD" id="cd06261">
    <property type="entry name" value="TM_PBP2"/>
    <property type="match status" value="1"/>
</dbReference>